<feature type="region of interest" description="Disordered" evidence="1">
    <location>
        <begin position="55"/>
        <end position="79"/>
    </location>
</feature>
<evidence type="ECO:0000313" key="2">
    <source>
        <dbReference type="EMBL" id="QJA91916.1"/>
    </source>
</evidence>
<sequence length="79" mass="8897">MPGWNGKNKDMDGPVHYIVKPAPPADKTELETELSPWEVEDRLEMPDREKIHCKVQNAGKPILDSPKKPPPSPTSGKRR</sequence>
<dbReference type="EMBL" id="MT143023">
    <property type="protein sequence ID" value="QJA91916.1"/>
    <property type="molecule type" value="Genomic_DNA"/>
</dbReference>
<dbReference type="AlphaFoldDB" id="A0A6M3LAD3"/>
<organism evidence="2">
    <name type="scientific">viral metagenome</name>
    <dbReference type="NCBI Taxonomy" id="1070528"/>
    <lineage>
        <taxon>unclassified sequences</taxon>
        <taxon>metagenomes</taxon>
        <taxon>organismal metagenomes</taxon>
    </lineage>
</organism>
<gene>
    <name evidence="2" type="ORF">MM415B03233_0015</name>
</gene>
<evidence type="ECO:0000256" key="1">
    <source>
        <dbReference type="SAM" id="MobiDB-lite"/>
    </source>
</evidence>
<reference evidence="2" key="1">
    <citation type="submission" date="2020-03" db="EMBL/GenBank/DDBJ databases">
        <title>The deep terrestrial virosphere.</title>
        <authorList>
            <person name="Holmfeldt K."/>
            <person name="Nilsson E."/>
            <person name="Simone D."/>
            <person name="Lopez-Fernandez M."/>
            <person name="Wu X."/>
            <person name="de Brujin I."/>
            <person name="Lundin D."/>
            <person name="Andersson A."/>
            <person name="Bertilsson S."/>
            <person name="Dopson M."/>
        </authorList>
    </citation>
    <scope>NUCLEOTIDE SEQUENCE</scope>
    <source>
        <strain evidence="2">MM415B03233</strain>
    </source>
</reference>
<proteinExistence type="predicted"/>
<accession>A0A6M3LAD3</accession>
<name>A0A6M3LAD3_9ZZZZ</name>
<protein>
    <submittedName>
        <fullName evidence="2">Uncharacterized protein</fullName>
    </submittedName>
</protein>
<feature type="region of interest" description="Disordered" evidence="1">
    <location>
        <begin position="1"/>
        <end position="32"/>
    </location>
</feature>